<dbReference type="AlphaFoldDB" id="A0A6N2NJ82"/>
<reference evidence="1" key="1">
    <citation type="submission" date="2019-03" db="EMBL/GenBank/DDBJ databases">
        <authorList>
            <person name="Mank J."/>
            <person name="Almeida P."/>
        </authorList>
    </citation>
    <scope>NUCLEOTIDE SEQUENCE</scope>
    <source>
        <strain evidence="1">78183</strain>
    </source>
</reference>
<gene>
    <name evidence="1" type="ORF">SVIM_LOCUS498096</name>
</gene>
<organism evidence="1">
    <name type="scientific">Salix viminalis</name>
    <name type="common">Common osier</name>
    <name type="synonym">Basket willow</name>
    <dbReference type="NCBI Taxonomy" id="40686"/>
    <lineage>
        <taxon>Eukaryota</taxon>
        <taxon>Viridiplantae</taxon>
        <taxon>Streptophyta</taxon>
        <taxon>Embryophyta</taxon>
        <taxon>Tracheophyta</taxon>
        <taxon>Spermatophyta</taxon>
        <taxon>Magnoliopsida</taxon>
        <taxon>eudicotyledons</taxon>
        <taxon>Gunneridae</taxon>
        <taxon>Pentapetalae</taxon>
        <taxon>rosids</taxon>
        <taxon>fabids</taxon>
        <taxon>Malpighiales</taxon>
        <taxon>Salicaceae</taxon>
        <taxon>Saliceae</taxon>
        <taxon>Salix</taxon>
    </lineage>
</organism>
<sequence>MKFLFQCPCCSCFCFMKPKQGKPKVKEVAKVAKVEDAKVKDAKPCFAGMAYITTSSVLLQNEGNESAEERCGGRRWKRARSTNPREHWAKWAQTAALAHSGHDSSLCLKKPRDVSLGSICKYPWNKIRQVKSSSL</sequence>
<protein>
    <submittedName>
        <fullName evidence="1">Uncharacterized protein</fullName>
    </submittedName>
</protein>
<proteinExistence type="predicted"/>
<accession>A0A6N2NJ82</accession>
<name>A0A6N2NJ82_SALVM</name>
<dbReference type="EMBL" id="CAADRP010002263">
    <property type="protein sequence ID" value="VFU64964.1"/>
    <property type="molecule type" value="Genomic_DNA"/>
</dbReference>
<evidence type="ECO:0000313" key="1">
    <source>
        <dbReference type="EMBL" id="VFU64964.1"/>
    </source>
</evidence>